<dbReference type="AlphaFoldDB" id="A0A434AA71"/>
<proteinExistence type="predicted"/>
<sequence>MKFSIGPQFSREFSNEDRLIVDDLTDTLNGCISEKKYNSEIEKIYIAVLCVSKGFEPFFKARPLKILRNEPAIEYEIKLEFETFFKANKEEKITILNNEFLNQSKEILSDKKVKKFDTDAFINDIRECLNKN</sequence>
<protein>
    <submittedName>
        <fullName evidence="1">Uncharacterized protein</fullName>
    </submittedName>
</protein>
<organism evidence="1 2">
    <name type="scientific">Flavobacterium cupreum</name>
    <dbReference type="NCBI Taxonomy" id="2133766"/>
    <lineage>
        <taxon>Bacteria</taxon>
        <taxon>Pseudomonadati</taxon>
        <taxon>Bacteroidota</taxon>
        <taxon>Flavobacteriia</taxon>
        <taxon>Flavobacteriales</taxon>
        <taxon>Flavobacteriaceae</taxon>
        <taxon>Flavobacterium</taxon>
    </lineage>
</organism>
<dbReference type="Proteomes" id="UP000288102">
    <property type="component" value="Unassembled WGS sequence"/>
</dbReference>
<dbReference type="OrthoDB" id="1359970at2"/>
<keyword evidence="2" id="KW-1185">Reference proteome</keyword>
<name>A0A434AA71_9FLAO</name>
<evidence type="ECO:0000313" key="1">
    <source>
        <dbReference type="EMBL" id="RUT71275.1"/>
    </source>
</evidence>
<dbReference type="EMBL" id="QWDM01000003">
    <property type="protein sequence ID" value="RUT71275.1"/>
    <property type="molecule type" value="Genomic_DNA"/>
</dbReference>
<gene>
    <name evidence="1" type="ORF">D0817_05180</name>
</gene>
<evidence type="ECO:0000313" key="2">
    <source>
        <dbReference type="Proteomes" id="UP000288102"/>
    </source>
</evidence>
<reference evidence="2" key="1">
    <citation type="journal article" date="2019" name="Syst. Appl. Microbiol.">
        <title>Flavobacterium circumlabens sp. nov. and Flavobacterium cupreum sp. nov., two psychrotrophic species isolated from Antarctic environmental samples.</title>
        <authorList>
            <person name="Kralova S."/>
            <person name="Busse H.-J."/>
            <person name="Svec P."/>
            <person name="Maslanova I."/>
            <person name="Stankova E."/>
            <person name="Bartak M."/>
            <person name="Sedlacek I."/>
        </authorList>
    </citation>
    <scope>NUCLEOTIDE SEQUENCE [LARGE SCALE GENOMIC DNA]</scope>
    <source>
        <strain evidence="2">CCM 8825</strain>
    </source>
</reference>
<accession>A0A434AA71</accession>
<comment type="caution">
    <text evidence="1">The sequence shown here is derived from an EMBL/GenBank/DDBJ whole genome shotgun (WGS) entry which is preliminary data.</text>
</comment>
<dbReference type="RefSeq" id="WP_127337332.1">
    <property type="nucleotide sequence ID" value="NZ_QWDM01000003.1"/>
</dbReference>